<keyword evidence="2" id="KW-0560">Oxidoreductase</keyword>
<dbReference type="PANTHER" id="PTHR43060:SF15">
    <property type="entry name" value="3-HYDROXYISOBUTYRATE DEHYDROGENASE-LIKE 1, MITOCHONDRIAL-RELATED"/>
    <property type="match status" value="1"/>
</dbReference>
<dbReference type="Pfam" id="PF03446">
    <property type="entry name" value="NAD_binding_2"/>
    <property type="match status" value="1"/>
</dbReference>
<gene>
    <name evidence="6" type="ORF">GCM10009560_24960</name>
</gene>
<keyword evidence="3" id="KW-0520">NAD</keyword>
<evidence type="ECO:0000256" key="2">
    <source>
        <dbReference type="ARBA" id="ARBA00023002"/>
    </source>
</evidence>
<dbReference type="PIRSF" id="PIRSF000103">
    <property type="entry name" value="HIBADH"/>
    <property type="match status" value="1"/>
</dbReference>
<dbReference type="InterPro" id="IPR013328">
    <property type="entry name" value="6PGD_dom2"/>
</dbReference>
<dbReference type="InterPro" id="IPR029154">
    <property type="entry name" value="HIBADH-like_NADP-bd"/>
</dbReference>
<reference evidence="7" key="1">
    <citation type="journal article" date="2019" name="Int. J. Syst. Evol. Microbiol.">
        <title>The Global Catalogue of Microorganisms (GCM) 10K type strain sequencing project: providing services to taxonomists for standard genome sequencing and annotation.</title>
        <authorList>
            <consortium name="The Broad Institute Genomics Platform"/>
            <consortium name="The Broad Institute Genome Sequencing Center for Infectious Disease"/>
            <person name="Wu L."/>
            <person name="Ma J."/>
        </authorList>
    </citation>
    <scope>NUCLEOTIDE SEQUENCE [LARGE SCALE GENOMIC DNA]</scope>
    <source>
        <strain evidence="7">JCM 11136</strain>
    </source>
</reference>
<organism evidence="6 7">
    <name type="scientific">Nonomuraea longicatena</name>
    <dbReference type="NCBI Taxonomy" id="83682"/>
    <lineage>
        <taxon>Bacteria</taxon>
        <taxon>Bacillati</taxon>
        <taxon>Actinomycetota</taxon>
        <taxon>Actinomycetes</taxon>
        <taxon>Streptosporangiales</taxon>
        <taxon>Streptosporangiaceae</taxon>
        <taxon>Nonomuraea</taxon>
    </lineage>
</organism>
<keyword evidence="7" id="KW-1185">Reference proteome</keyword>
<evidence type="ECO:0000256" key="3">
    <source>
        <dbReference type="ARBA" id="ARBA00023027"/>
    </source>
</evidence>
<evidence type="ECO:0000313" key="6">
    <source>
        <dbReference type="EMBL" id="GAA0924376.1"/>
    </source>
</evidence>
<dbReference type="EMBL" id="BAAAHQ010000010">
    <property type="protein sequence ID" value="GAA0924376.1"/>
    <property type="molecule type" value="Genomic_DNA"/>
</dbReference>
<dbReference type="InterPro" id="IPR015815">
    <property type="entry name" value="HIBADH-related"/>
</dbReference>
<evidence type="ECO:0000313" key="7">
    <source>
        <dbReference type="Proteomes" id="UP001501578"/>
    </source>
</evidence>
<dbReference type="PANTHER" id="PTHR43060">
    <property type="entry name" value="3-HYDROXYISOBUTYRATE DEHYDROGENASE-LIKE 1, MITOCHONDRIAL-RELATED"/>
    <property type="match status" value="1"/>
</dbReference>
<dbReference type="InterPro" id="IPR006115">
    <property type="entry name" value="6PGDH_NADP-bd"/>
</dbReference>
<proteinExistence type="inferred from homology"/>
<dbReference type="Gene3D" id="1.10.1040.10">
    <property type="entry name" value="N-(1-d-carboxylethyl)-l-norvaline Dehydrogenase, domain 2"/>
    <property type="match status" value="1"/>
</dbReference>
<name>A0ABP3ZMA7_9ACTN</name>
<dbReference type="Pfam" id="PF14833">
    <property type="entry name" value="NAD_binding_11"/>
    <property type="match status" value="1"/>
</dbReference>
<dbReference type="InterPro" id="IPR036291">
    <property type="entry name" value="NAD(P)-bd_dom_sf"/>
</dbReference>
<dbReference type="InterPro" id="IPR008927">
    <property type="entry name" value="6-PGluconate_DH-like_C_sf"/>
</dbReference>
<dbReference type="Gene3D" id="3.40.50.720">
    <property type="entry name" value="NAD(P)-binding Rossmann-like Domain"/>
    <property type="match status" value="1"/>
</dbReference>
<comment type="similarity">
    <text evidence="1">Belongs to the HIBADH-related family.</text>
</comment>
<evidence type="ECO:0000259" key="4">
    <source>
        <dbReference type="Pfam" id="PF03446"/>
    </source>
</evidence>
<evidence type="ECO:0000256" key="1">
    <source>
        <dbReference type="ARBA" id="ARBA00009080"/>
    </source>
</evidence>
<feature type="domain" description="3-hydroxyisobutyrate dehydrogenase-like NAD-binding" evidence="5">
    <location>
        <begin position="151"/>
        <end position="268"/>
    </location>
</feature>
<comment type="caution">
    <text evidence="6">The sequence shown here is derived from an EMBL/GenBank/DDBJ whole genome shotgun (WGS) entry which is preliminary data.</text>
</comment>
<dbReference type="Proteomes" id="UP001501578">
    <property type="component" value="Unassembled WGS sequence"/>
</dbReference>
<dbReference type="SUPFAM" id="SSF51735">
    <property type="entry name" value="NAD(P)-binding Rossmann-fold domains"/>
    <property type="match status" value="1"/>
</dbReference>
<dbReference type="SUPFAM" id="SSF48179">
    <property type="entry name" value="6-phosphogluconate dehydrogenase C-terminal domain-like"/>
    <property type="match status" value="1"/>
</dbReference>
<feature type="domain" description="6-phosphogluconate dehydrogenase NADP-binding" evidence="4">
    <location>
        <begin position="1"/>
        <end position="148"/>
    </location>
</feature>
<sequence>MGEPMARRVLAAGHHLTVFNRTPARIEPLVAAGATPAASPAQAASQAEAVVTMLPYPKDVEHVLGEVLGEAAPGTVVIDCSTSSPGLARTLAERGRERGVAVLDAPVSGGPPGARSGTLSVMAGGDADALERARPVLEAFAATLVHHGPPGTGQLAKLVNQTLVAGVTLAACEAYALAEHGGLDLEKVHSSVRPGVAGSPLLDFLWARLASGDLAPGFKLDHFVKDLLLAGDAAAPLRLPGLDAVVAAAEAVRREHGGHHGTQALVRAVEHP</sequence>
<evidence type="ECO:0000259" key="5">
    <source>
        <dbReference type="Pfam" id="PF14833"/>
    </source>
</evidence>
<accession>A0ABP3ZMA7</accession>
<protein>
    <submittedName>
        <fullName evidence="6">NAD(P)-dependent oxidoreductase</fullName>
    </submittedName>
</protein>